<proteinExistence type="predicted"/>
<evidence type="ECO:0000313" key="1">
    <source>
        <dbReference type="EMBL" id="QAB17468.1"/>
    </source>
</evidence>
<organism evidence="1 2">
    <name type="scientific">Leucobacter muris</name>
    <dbReference type="NCBI Taxonomy" id="1935379"/>
    <lineage>
        <taxon>Bacteria</taxon>
        <taxon>Bacillati</taxon>
        <taxon>Actinomycetota</taxon>
        <taxon>Actinomycetes</taxon>
        <taxon>Micrococcales</taxon>
        <taxon>Microbacteriaceae</taxon>
        <taxon>Leucobacter</taxon>
    </lineage>
</organism>
<reference evidence="1 2" key="1">
    <citation type="submission" date="2019-01" db="EMBL/GenBank/DDBJ databases">
        <title>Leucobacter muris sp. nov. isolated from the nose of a laboratory mouse.</title>
        <authorList>
            <person name="Benga L."/>
            <person name="Sproeer C."/>
            <person name="Schumann P."/>
            <person name="Verbarg S."/>
            <person name="Bunk B."/>
            <person name="Engelhardt E."/>
            <person name="Benten P.M."/>
            <person name="Sager M."/>
        </authorList>
    </citation>
    <scope>NUCLEOTIDE SEQUENCE [LARGE SCALE GENOMIC DNA]</scope>
    <source>
        <strain evidence="1 2">DSM 101948</strain>
    </source>
</reference>
<name>A0ABX5QEG3_9MICO</name>
<dbReference type="RefSeq" id="WP_128386600.1">
    <property type="nucleotide sequence ID" value="NZ_CP035037.1"/>
</dbReference>
<accession>A0ABX5QEG3</accession>
<gene>
    <name evidence="1" type="ORF">Leucomu_05630</name>
</gene>
<protein>
    <submittedName>
        <fullName evidence="1">Uncharacterized protein</fullName>
    </submittedName>
</protein>
<evidence type="ECO:0000313" key="2">
    <source>
        <dbReference type="Proteomes" id="UP000285768"/>
    </source>
</evidence>
<dbReference type="Proteomes" id="UP000285768">
    <property type="component" value="Chromosome"/>
</dbReference>
<dbReference type="EMBL" id="CP035037">
    <property type="protein sequence ID" value="QAB17468.1"/>
    <property type="molecule type" value="Genomic_DNA"/>
</dbReference>
<keyword evidence="2" id="KW-1185">Reference proteome</keyword>
<sequence>MSQGQLPRRPEFFPRMKVRGARRRREQAQVMISFDTAISALTEFGRGVAAAVEHVAAGFQAFAAGMARAVLAEQQRVQEYLLSDRYQLDLIERRYRRDPIAWSNAVRDFYMDRINRDFDLLDAESISKRLGLPIEPWQASVLAGQLTHYRTPAWEAMRRRVLQRTEPDHSREDQ</sequence>